<dbReference type="SUPFAM" id="SSF48366">
    <property type="entry name" value="Ras GEF"/>
    <property type="match status" value="1"/>
</dbReference>
<gene>
    <name evidence="3" type="ORF">JYZ213_LOCUS46757</name>
</gene>
<sequence length="143" mass="16818">FCAPNLPTNIQIDYHTNDKSSSSPSFTIRGATIEKLIEHLTHHQLLHPRFVKSFLMTYKSYCTPLELLNLLIERYNIPEPASSYLYTEQQLKKFRKEYVQPVKLRVLNVIRQWVDKYFSDLVESNDHILDQLRTFLQSVSDTG</sequence>
<dbReference type="InterPro" id="IPR000651">
    <property type="entry name" value="Ras-like_Gua-exchang_fac_N"/>
</dbReference>
<dbReference type="Pfam" id="PF00618">
    <property type="entry name" value="RasGEF_N"/>
    <property type="match status" value="1"/>
</dbReference>
<reference evidence="3" key="1">
    <citation type="submission" date="2021-02" db="EMBL/GenBank/DDBJ databases">
        <authorList>
            <person name="Nowell W R."/>
        </authorList>
    </citation>
    <scope>NUCLEOTIDE SEQUENCE</scope>
</reference>
<keyword evidence="1" id="KW-0344">Guanine-nucleotide releasing factor</keyword>
<dbReference type="EMBL" id="CAJNOG010006290">
    <property type="protein sequence ID" value="CAF1558819.1"/>
    <property type="molecule type" value="Genomic_DNA"/>
</dbReference>
<accession>A0A815XJS3</accession>
<dbReference type="Gene3D" id="1.20.870.10">
    <property type="entry name" value="Son of sevenless (SoS) protein Chain: S domain 1"/>
    <property type="match status" value="1"/>
</dbReference>
<dbReference type="PROSITE" id="PS50212">
    <property type="entry name" value="RASGEF_NTER"/>
    <property type="match status" value="1"/>
</dbReference>
<feature type="non-terminal residue" evidence="3">
    <location>
        <position position="143"/>
    </location>
</feature>
<protein>
    <recommendedName>
        <fullName evidence="2">N-terminal Ras-GEF domain-containing protein</fullName>
    </recommendedName>
</protein>
<evidence type="ECO:0000313" key="4">
    <source>
        <dbReference type="Proteomes" id="UP000663845"/>
    </source>
</evidence>
<evidence type="ECO:0000256" key="1">
    <source>
        <dbReference type="PROSITE-ProRule" id="PRU00135"/>
    </source>
</evidence>
<dbReference type="InterPro" id="IPR023578">
    <property type="entry name" value="Ras_GEF_dom_sf"/>
</dbReference>
<evidence type="ECO:0000259" key="2">
    <source>
        <dbReference type="PROSITE" id="PS50212"/>
    </source>
</evidence>
<dbReference type="CDD" id="cd06224">
    <property type="entry name" value="REM"/>
    <property type="match status" value="1"/>
</dbReference>
<proteinExistence type="predicted"/>
<dbReference type="GO" id="GO:0005085">
    <property type="term" value="F:guanyl-nucleotide exchange factor activity"/>
    <property type="evidence" value="ECO:0007669"/>
    <property type="project" value="UniProtKB-KW"/>
</dbReference>
<feature type="non-terminal residue" evidence="3">
    <location>
        <position position="1"/>
    </location>
</feature>
<dbReference type="AlphaFoldDB" id="A0A815XJS3"/>
<dbReference type="Proteomes" id="UP000663845">
    <property type="component" value="Unassembled WGS sequence"/>
</dbReference>
<evidence type="ECO:0000313" key="3">
    <source>
        <dbReference type="EMBL" id="CAF1558819.1"/>
    </source>
</evidence>
<organism evidence="3 4">
    <name type="scientific">Adineta steineri</name>
    <dbReference type="NCBI Taxonomy" id="433720"/>
    <lineage>
        <taxon>Eukaryota</taxon>
        <taxon>Metazoa</taxon>
        <taxon>Spiralia</taxon>
        <taxon>Gnathifera</taxon>
        <taxon>Rotifera</taxon>
        <taxon>Eurotatoria</taxon>
        <taxon>Bdelloidea</taxon>
        <taxon>Adinetida</taxon>
        <taxon>Adinetidae</taxon>
        <taxon>Adineta</taxon>
    </lineage>
</organism>
<dbReference type="SMART" id="SM00229">
    <property type="entry name" value="RasGEFN"/>
    <property type="match status" value="1"/>
</dbReference>
<feature type="domain" description="N-terminal Ras-GEF" evidence="2">
    <location>
        <begin position="24"/>
        <end position="143"/>
    </location>
</feature>
<comment type="caution">
    <text evidence="3">The sequence shown here is derived from an EMBL/GenBank/DDBJ whole genome shotgun (WGS) entry which is preliminary data.</text>
</comment>
<name>A0A815XJS3_9BILA</name>